<feature type="region of interest" description="Disordered" evidence="1">
    <location>
        <begin position="1759"/>
        <end position="1781"/>
    </location>
</feature>
<dbReference type="PANTHER" id="PTHR10887:SF495">
    <property type="entry name" value="HELICASE SENATAXIN ISOFORM X1-RELATED"/>
    <property type="match status" value="1"/>
</dbReference>
<dbReference type="OrthoDB" id="9757917at2"/>
<gene>
    <name evidence="5" type="ORF">GCM10011369_18820</name>
</gene>
<dbReference type="InterPro" id="IPR045055">
    <property type="entry name" value="DNA2/NAM7-like"/>
</dbReference>
<feature type="compositionally biased region" description="Basic and acidic residues" evidence="1">
    <location>
        <begin position="369"/>
        <end position="380"/>
    </location>
</feature>
<comment type="caution">
    <text evidence="5">The sequence shown here is derived from an EMBL/GenBank/DDBJ whole genome shotgun (WGS) entry which is preliminary data.</text>
</comment>
<dbReference type="Gene3D" id="3.40.960.10">
    <property type="entry name" value="VSR Endonuclease"/>
    <property type="match status" value="1"/>
</dbReference>
<accession>A0A8J2U546</accession>
<keyword evidence="6" id="KW-1185">Reference proteome</keyword>
<protein>
    <submittedName>
        <fullName evidence="5">DNA helicase</fullName>
    </submittedName>
</protein>
<dbReference type="PANTHER" id="PTHR10887">
    <property type="entry name" value="DNA2/NAM7 HELICASE FAMILY"/>
    <property type="match status" value="1"/>
</dbReference>
<dbReference type="RefSeq" id="WP_087505628.1">
    <property type="nucleotide sequence ID" value="NZ_BMDX01000008.1"/>
</dbReference>
<dbReference type="Proteomes" id="UP000619743">
    <property type="component" value="Unassembled WGS sequence"/>
</dbReference>
<evidence type="ECO:0000313" key="6">
    <source>
        <dbReference type="Proteomes" id="UP000619743"/>
    </source>
</evidence>
<organism evidence="5 6">
    <name type="scientific">Neiella marina</name>
    <dbReference type="NCBI Taxonomy" id="508461"/>
    <lineage>
        <taxon>Bacteria</taxon>
        <taxon>Pseudomonadati</taxon>
        <taxon>Pseudomonadota</taxon>
        <taxon>Gammaproteobacteria</taxon>
        <taxon>Alteromonadales</taxon>
        <taxon>Echinimonadaceae</taxon>
        <taxon>Neiella</taxon>
    </lineage>
</organism>
<dbReference type="EMBL" id="BMDX01000008">
    <property type="protein sequence ID" value="GGA77197.1"/>
    <property type="molecule type" value="Genomic_DNA"/>
</dbReference>
<dbReference type="InterPro" id="IPR049468">
    <property type="entry name" value="Restrct_endonuc-II-like_dom"/>
</dbReference>
<dbReference type="InterPro" id="IPR047187">
    <property type="entry name" value="SF1_C_Upf1"/>
</dbReference>
<keyword evidence="5" id="KW-0547">Nucleotide-binding</keyword>
<evidence type="ECO:0000256" key="1">
    <source>
        <dbReference type="SAM" id="MobiDB-lite"/>
    </source>
</evidence>
<dbReference type="GO" id="GO:0004386">
    <property type="term" value="F:helicase activity"/>
    <property type="evidence" value="ECO:0007669"/>
    <property type="project" value="UniProtKB-KW"/>
</dbReference>
<dbReference type="FunFam" id="3.40.50.300:FF:002063">
    <property type="entry name" value="DNA helicase related protein"/>
    <property type="match status" value="1"/>
</dbReference>
<dbReference type="Pfam" id="PF18741">
    <property type="entry name" value="MTES_1575"/>
    <property type="match status" value="1"/>
</dbReference>
<dbReference type="Gene3D" id="3.40.50.300">
    <property type="entry name" value="P-loop containing nucleotide triphosphate hydrolases"/>
    <property type="match status" value="3"/>
</dbReference>
<dbReference type="InterPro" id="IPR041677">
    <property type="entry name" value="DNA2/NAM7_AAA_11"/>
</dbReference>
<sequence length="1940" mass="216954">MLASPQLQVDALSTFSLAAQQNAYPILKTLSLYYPSSNLELGESAPPQNNVKVVLNAIPDWLEEELWVVDEICPGQTISLPLNELKFPFSKLFGLTEEIALDLNFSVYVDDEIVCSQSLPLSVLPANYWGGESRQPDLLAAFIKPNGLFVESLIKQVADVLEKSGHGRSVDGYQSNTREKPYVMLAALWNVLFQQKLAYVSPPQGFAHTGQRIRLANDISSAGICACLDSSLLFASCIEAMGLNPVVALTKEHAFAGAWLIDDRLPIMTNDDPMDIRKRVDNRDIVLFETTLVTNAKPVTFKQSQEYARELISEENEHNFVMVLDIAQARARQIKPLSTVEEKREEQGANATADIELELPEAPPLPPVRADERVQEETPDTRIDTWSRKLLDLTKRNSLLNFSERAVSVKLYCPDIAAMEDMLADGNKFRFLSAEESPLNDRERDKDNFRMRTGSDLHRQFALDQLQQNTLVANQSAKRLDKNAVSLFRKAKNDLEEGGSNTLYLALGMLKWKENPDDQRSFRAPLILIPVSLSRRSARAPVYLEQLQDEDPIFNLTLIEFLYTEHDINLMEFRDELPEDDSGVDVPLVWHRVREAISEHRGFEVVEELVLASFSFAKYLMWKDLRDRIDDLKENPFVRHLVDSPRDPYTQTAQFIEPSDADDKIDPAEVFTPLNCDSSQLIAVEASGHPQDFVLEGPPGTGKSETIANIIAHNLGKGRKVLFVAEKMAALNVVYRRMQKVGLDHLCLELHSNKTNKKAVLEQLGKAWQKREGLNTRTWEMNLAELKTKKDQLNGYVRALHKKSASGVSARDAISTLSRHDSGEAITLSWPMDLAATPFKTPGDLAQAEKLLENLSLAFADVQELDGAAFEPVKATSWSNVWQNNLLSNLSSLAQQLPNLDSSISTIFEQISLKQESNCLADIKAIVSLCKLAELAQSNHVDFALSKGAKERLETIELLESHKSSLDSLLDEFGYAATPEKLVNAPIEYWVQLAEESTQGWFKAFINKMKLNSQAKKLGFTKIVDVTKISLLPKAKQLIDNIEGCAATLEKFDIWQGWTTSPSHLKEQLSLGLEVRQHLSELLALCEEPLDLMLALNKWLVEGRDYLDESKLISNLGKFRKLEQDFSATADSLSKFEFSLDQSASLAAIKDSADNVISAQRKLKNWCEWQQAKKQIANENLGDITSALEAGIIGPTQVVDQFYLAYSKWIAPLLIDADPVLREFKASTHEQTIKRFRELDAQVAAITADYIVALASNVVPDPNTTSKKSEFGTLARELQKKTRHIPTRALINQLGSSLLDLCPCLMMSPLSVAQFLPTDFQGFDLVVFDEASQMTTWDSVGAIARGKNTIVVGDPKQMPPTNFFAAASSGDDPDEEDLESILDQALAARLPLKRLMGHYRSKHETLIAFSNSKYYENSLVTYPSSETKESVVTLHRVNGVYAKGKGRNNPIEAKAVVDEVIKRLLSKNEQGKTLGIVTLNTDQQRTIEDLLDDARRTNPEIEKFFHQEDGRDPVFVKNLESVQGDERDVIILSLGYGPTEPDGKTMSMNFGPLNKNGGERRLNVAITRATTEVLVFSSFDSSMIDLSRTSATAVEHLKHYLEFAERGPSALAEQSFAAHGVDQFDSDFEQAVAFWLREKGWKVQTQVGVSKFRVDLGIIHPDRPGVYLAGVECDGATYHSSPSARDRDRVRQVILENLGWNILRLWSTDYFVDPDFALEKIDAQLNSLLEESRQNPEPEIEKTDDVPPVAEAADVSLLDEDAQDTSEAPAKSPTEISAGDYFKDDNKPNIVQFAKELLAERPAITLHALALEVANLHGLSRTSKKQIDHLRSLIEPWAGIVENQEGSPTVWVTPDEIVSEINWRGVNAFGYPRKWSEIAPPEIKGLVKYALNKSPGDPVGVICDEFDLKRRRESTLSVFNDWVMSELSERKDESTSVVEE</sequence>
<keyword evidence="5" id="KW-0347">Helicase</keyword>
<feature type="domain" description="DNA2/NAM7 helicase helicase" evidence="2">
    <location>
        <begin position="1296"/>
        <end position="1361"/>
    </location>
</feature>
<feature type="domain" description="DNA2/NAM7 helicase-like C-terminal" evidence="3">
    <location>
        <begin position="1390"/>
        <end position="1577"/>
    </location>
</feature>
<dbReference type="InterPro" id="IPR025103">
    <property type="entry name" value="DUF4011"/>
</dbReference>
<evidence type="ECO:0000259" key="4">
    <source>
        <dbReference type="Pfam" id="PF18741"/>
    </source>
</evidence>
<dbReference type="SUPFAM" id="SSF52540">
    <property type="entry name" value="P-loop containing nucleoside triphosphate hydrolases"/>
    <property type="match status" value="1"/>
</dbReference>
<proteinExistence type="predicted"/>
<dbReference type="InterPro" id="IPR041679">
    <property type="entry name" value="DNA2/NAM7-like_C"/>
</dbReference>
<keyword evidence="5" id="KW-0378">Hydrolase</keyword>
<feature type="domain" description="Restriction endonuclease type II-like" evidence="4">
    <location>
        <begin position="1628"/>
        <end position="1725"/>
    </location>
</feature>
<evidence type="ECO:0000259" key="3">
    <source>
        <dbReference type="Pfam" id="PF13087"/>
    </source>
</evidence>
<evidence type="ECO:0000313" key="5">
    <source>
        <dbReference type="EMBL" id="GGA77197.1"/>
    </source>
</evidence>
<dbReference type="FunFam" id="3.40.960.10:FF:000002">
    <property type="entry name" value="DNA helicase related protein"/>
    <property type="match status" value="1"/>
</dbReference>
<dbReference type="Pfam" id="PF13195">
    <property type="entry name" value="DUF4011"/>
    <property type="match status" value="1"/>
</dbReference>
<name>A0A8J2U546_9GAMM</name>
<dbReference type="InterPro" id="IPR027417">
    <property type="entry name" value="P-loop_NTPase"/>
</dbReference>
<evidence type="ECO:0000259" key="2">
    <source>
        <dbReference type="Pfam" id="PF13086"/>
    </source>
</evidence>
<dbReference type="Pfam" id="PF13087">
    <property type="entry name" value="AAA_12"/>
    <property type="match status" value="1"/>
</dbReference>
<keyword evidence="5" id="KW-0067">ATP-binding</keyword>
<dbReference type="Pfam" id="PF13086">
    <property type="entry name" value="AAA_11"/>
    <property type="match status" value="1"/>
</dbReference>
<feature type="region of interest" description="Disordered" evidence="1">
    <location>
        <begin position="361"/>
        <end position="380"/>
    </location>
</feature>
<reference evidence="6" key="1">
    <citation type="journal article" date="2019" name="Int. J. Syst. Evol. Microbiol.">
        <title>The Global Catalogue of Microorganisms (GCM) 10K type strain sequencing project: providing services to taxonomists for standard genome sequencing and annotation.</title>
        <authorList>
            <consortium name="The Broad Institute Genomics Platform"/>
            <consortium name="The Broad Institute Genome Sequencing Center for Infectious Disease"/>
            <person name="Wu L."/>
            <person name="Ma J."/>
        </authorList>
    </citation>
    <scope>NUCLEOTIDE SEQUENCE [LARGE SCALE GENOMIC DNA]</scope>
    <source>
        <strain evidence="6">CGMCC 1.10130</strain>
    </source>
</reference>
<dbReference type="InterPro" id="IPR011335">
    <property type="entry name" value="Restrct_endonuc-II-like"/>
</dbReference>
<dbReference type="SUPFAM" id="SSF52980">
    <property type="entry name" value="Restriction endonuclease-like"/>
    <property type="match status" value="1"/>
</dbReference>
<dbReference type="CDD" id="cd18808">
    <property type="entry name" value="SF1_C_Upf1"/>
    <property type="match status" value="1"/>
</dbReference>